<organism evidence="2 3">
    <name type="scientific">Perkinsus olseni</name>
    <name type="common">Perkinsus atlanticus</name>
    <dbReference type="NCBI Taxonomy" id="32597"/>
    <lineage>
        <taxon>Eukaryota</taxon>
        <taxon>Sar</taxon>
        <taxon>Alveolata</taxon>
        <taxon>Perkinsozoa</taxon>
        <taxon>Perkinsea</taxon>
        <taxon>Perkinsida</taxon>
        <taxon>Perkinsidae</taxon>
        <taxon>Perkinsus</taxon>
    </lineage>
</organism>
<dbReference type="GO" id="GO:0016491">
    <property type="term" value="F:oxidoreductase activity"/>
    <property type="evidence" value="ECO:0007669"/>
    <property type="project" value="InterPro"/>
</dbReference>
<dbReference type="Pfam" id="PF01593">
    <property type="entry name" value="Amino_oxidase"/>
    <property type="match status" value="1"/>
</dbReference>
<keyword evidence="2" id="KW-0489">Methyltransferase</keyword>
<dbReference type="Proteomes" id="UP000574390">
    <property type="component" value="Unassembled WGS sequence"/>
</dbReference>
<keyword evidence="2" id="KW-0808">Transferase</keyword>
<dbReference type="GO" id="GO:0008168">
    <property type="term" value="F:methyltransferase activity"/>
    <property type="evidence" value="ECO:0007669"/>
    <property type="project" value="UniProtKB-KW"/>
</dbReference>
<dbReference type="GO" id="GO:0032259">
    <property type="term" value="P:methylation"/>
    <property type="evidence" value="ECO:0007669"/>
    <property type="project" value="UniProtKB-KW"/>
</dbReference>
<sequence length="136" mass="14985">GYGNTAGGAFRVLSWRANCEAEHFYERDDGDHDFQVEQGFGDAVIGELAKDAGEVVPAPWALAVTWSLQVPVPVLQGSYGPTESIAMSPPLPQWKENSIQDMTCSPSLKVYAKFSRRFWPADMHGMIFALPNLIPE</sequence>
<dbReference type="EMBL" id="JABANM010011471">
    <property type="protein sequence ID" value="KAF4737644.1"/>
    <property type="molecule type" value="Genomic_DNA"/>
</dbReference>
<feature type="domain" description="Amine oxidase" evidence="1">
    <location>
        <begin position="70"/>
        <end position="123"/>
    </location>
</feature>
<evidence type="ECO:0000259" key="1">
    <source>
        <dbReference type="Pfam" id="PF01593"/>
    </source>
</evidence>
<dbReference type="InterPro" id="IPR036188">
    <property type="entry name" value="FAD/NAD-bd_sf"/>
</dbReference>
<reference evidence="2 3" key="1">
    <citation type="submission" date="2020-04" db="EMBL/GenBank/DDBJ databases">
        <title>Perkinsus olseni comparative genomics.</title>
        <authorList>
            <person name="Bogema D.R."/>
        </authorList>
    </citation>
    <scope>NUCLEOTIDE SEQUENCE [LARGE SCALE GENOMIC DNA]</scope>
    <source>
        <strain evidence="2">ATCC PRA-205</strain>
    </source>
</reference>
<comment type="caution">
    <text evidence="2">The sequence shown here is derived from an EMBL/GenBank/DDBJ whole genome shotgun (WGS) entry which is preliminary data.</text>
</comment>
<name>A0A7J6SXD3_PEROL</name>
<dbReference type="Gene3D" id="3.90.660.10">
    <property type="match status" value="1"/>
</dbReference>
<accession>A0A7J6SXD3</accession>
<evidence type="ECO:0000313" key="2">
    <source>
        <dbReference type="EMBL" id="KAF4737644.1"/>
    </source>
</evidence>
<feature type="non-terminal residue" evidence="2">
    <location>
        <position position="1"/>
    </location>
</feature>
<protein>
    <submittedName>
        <fullName evidence="2">Lysine-specific histone demethylase 1B</fullName>
    </submittedName>
</protein>
<dbReference type="InterPro" id="IPR002937">
    <property type="entry name" value="Amino_oxidase"/>
</dbReference>
<evidence type="ECO:0000313" key="3">
    <source>
        <dbReference type="Proteomes" id="UP000574390"/>
    </source>
</evidence>
<proteinExistence type="predicted"/>
<dbReference type="AlphaFoldDB" id="A0A7J6SXD3"/>
<gene>
    <name evidence="2" type="primary">KDM1B_7</name>
    <name evidence="2" type="ORF">FOZ62_017864</name>
</gene>
<feature type="non-terminal residue" evidence="2">
    <location>
        <position position="136"/>
    </location>
</feature>
<dbReference type="SUPFAM" id="SSF51905">
    <property type="entry name" value="FAD/NAD(P)-binding domain"/>
    <property type="match status" value="1"/>
</dbReference>